<dbReference type="InterPro" id="IPR014756">
    <property type="entry name" value="Ig_E-set"/>
</dbReference>
<keyword evidence="4 11" id="KW-0812">Transmembrane</keyword>
<dbReference type="Gene3D" id="2.60.40.1400">
    <property type="entry name" value="G protein-activated inward rectifier potassium channel 1"/>
    <property type="match status" value="1"/>
</dbReference>
<dbReference type="GO" id="GO:0034765">
    <property type="term" value="P:regulation of monoatomic ion transmembrane transport"/>
    <property type="evidence" value="ECO:0007669"/>
    <property type="project" value="TreeGrafter"/>
</dbReference>
<keyword evidence="7" id="KW-1133">Transmembrane helix</keyword>
<dbReference type="WBParaSite" id="jg2382">
    <property type="protein sequence ID" value="jg2382"/>
    <property type="gene ID" value="jg2382"/>
</dbReference>
<dbReference type="InterPro" id="IPR041647">
    <property type="entry name" value="IRK_C"/>
</dbReference>
<keyword evidence="9" id="KW-0472">Membrane</keyword>
<sequence length="284" mass="31926">MDEANNSSDEPCKVPNYPILMIRLADIQHRLYLAESHVKLYMASTKINERGEKELIGVKDMNVGYDNGTDRVLLLWPVIIRHIIDEDSPFYGMTPDKASTATDFELIMTVEGIVEATGMTFQARTSYLPNEIKWGQRFVPMVVVNGKSSQYEVDYGVFDTTESCDLHADYYMHPTLEIGYPSHNKPFNESTINELVGQRRRTKWCGEGMSTTWMAMASPKTTGHCSYIPTQTQPIATITTGAVLCPINIIYTITGLDLGLLDINQSFTSKYFYSLSPHLKPAIG</sequence>
<keyword evidence="2 11" id="KW-0813">Transport</keyword>
<dbReference type="PANTHER" id="PTHR11767">
    <property type="entry name" value="INWARD RECTIFIER POTASSIUM CHANNEL"/>
    <property type="match status" value="1"/>
</dbReference>
<evidence type="ECO:0000256" key="5">
    <source>
        <dbReference type="ARBA" id="ARBA00022882"/>
    </source>
</evidence>
<evidence type="ECO:0000256" key="10">
    <source>
        <dbReference type="ARBA" id="ARBA00023303"/>
    </source>
</evidence>
<dbReference type="PRINTS" id="PR01320">
    <property type="entry name" value="KIRCHANNEL"/>
</dbReference>
<keyword evidence="5 11" id="KW-0851">Voltage-gated channel</keyword>
<comment type="similarity">
    <text evidence="11">Belongs to the inward rectifier-type potassium channel (TC 1.A.2.1) family.</text>
</comment>
<dbReference type="GO" id="GO:1990573">
    <property type="term" value="P:potassium ion import across plasma membrane"/>
    <property type="evidence" value="ECO:0007669"/>
    <property type="project" value="TreeGrafter"/>
</dbReference>
<evidence type="ECO:0000256" key="11">
    <source>
        <dbReference type="RuleBase" id="RU003822"/>
    </source>
</evidence>
<dbReference type="SUPFAM" id="SSF81296">
    <property type="entry name" value="E set domains"/>
    <property type="match status" value="1"/>
</dbReference>
<reference evidence="14" key="1">
    <citation type="submission" date="2022-11" db="UniProtKB">
        <authorList>
            <consortium name="WormBaseParasite"/>
        </authorList>
    </citation>
    <scope>IDENTIFICATION</scope>
</reference>
<evidence type="ECO:0000256" key="7">
    <source>
        <dbReference type="ARBA" id="ARBA00022989"/>
    </source>
</evidence>
<keyword evidence="13" id="KW-1185">Reference proteome</keyword>
<dbReference type="GO" id="GO:0005242">
    <property type="term" value="F:inward rectifier potassium channel activity"/>
    <property type="evidence" value="ECO:0007669"/>
    <property type="project" value="InterPro"/>
</dbReference>
<evidence type="ECO:0000256" key="4">
    <source>
        <dbReference type="ARBA" id="ARBA00022692"/>
    </source>
</evidence>
<name>A0A915DV44_9BILA</name>
<evidence type="ECO:0000256" key="1">
    <source>
        <dbReference type="ARBA" id="ARBA00004141"/>
    </source>
</evidence>
<dbReference type="Pfam" id="PF17655">
    <property type="entry name" value="IRK_C"/>
    <property type="match status" value="1"/>
</dbReference>
<organism evidence="13 14">
    <name type="scientific">Ditylenchus dipsaci</name>
    <dbReference type="NCBI Taxonomy" id="166011"/>
    <lineage>
        <taxon>Eukaryota</taxon>
        <taxon>Metazoa</taxon>
        <taxon>Ecdysozoa</taxon>
        <taxon>Nematoda</taxon>
        <taxon>Chromadorea</taxon>
        <taxon>Rhabditida</taxon>
        <taxon>Tylenchina</taxon>
        <taxon>Tylenchomorpha</taxon>
        <taxon>Sphaerularioidea</taxon>
        <taxon>Anguinidae</taxon>
        <taxon>Anguininae</taxon>
        <taxon>Ditylenchus</taxon>
    </lineage>
</organism>
<dbReference type="GO" id="GO:0005886">
    <property type="term" value="C:plasma membrane"/>
    <property type="evidence" value="ECO:0007669"/>
    <property type="project" value="TreeGrafter"/>
</dbReference>
<keyword evidence="3 11" id="KW-0633">Potassium transport</keyword>
<dbReference type="GO" id="GO:0034702">
    <property type="term" value="C:monoatomic ion channel complex"/>
    <property type="evidence" value="ECO:0007669"/>
    <property type="project" value="UniProtKB-KW"/>
</dbReference>
<evidence type="ECO:0000313" key="14">
    <source>
        <dbReference type="WBParaSite" id="jg2382"/>
    </source>
</evidence>
<keyword evidence="8 11" id="KW-0406">Ion transport</keyword>
<dbReference type="AlphaFoldDB" id="A0A915DV44"/>
<evidence type="ECO:0000313" key="13">
    <source>
        <dbReference type="Proteomes" id="UP000887574"/>
    </source>
</evidence>
<dbReference type="InterPro" id="IPR013518">
    <property type="entry name" value="K_chnl_inward-rec_Kir_cyto"/>
</dbReference>
<evidence type="ECO:0000259" key="12">
    <source>
        <dbReference type="Pfam" id="PF17655"/>
    </source>
</evidence>
<evidence type="ECO:0000256" key="2">
    <source>
        <dbReference type="ARBA" id="ARBA00022448"/>
    </source>
</evidence>
<keyword evidence="6 11" id="KW-0630">Potassium</keyword>
<evidence type="ECO:0000256" key="8">
    <source>
        <dbReference type="ARBA" id="ARBA00023065"/>
    </source>
</evidence>
<comment type="subcellular location">
    <subcellularLocation>
        <location evidence="1 11">Membrane</location>
        <topology evidence="1 11">Multi-pass membrane protein</topology>
    </subcellularLocation>
</comment>
<evidence type="ECO:0000256" key="3">
    <source>
        <dbReference type="ARBA" id="ARBA00022538"/>
    </source>
</evidence>
<evidence type="ECO:0000256" key="6">
    <source>
        <dbReference type="ARBA" id="ARBA00022958"/>
    </source>
</evidence>
<dbReference type="InterPro" id="IPR016449">
    <property type="entry name" value="K_chnl_inward-rec_Kir"/>
</dbReference>
<keyword evidence="10 11" id="KW-0407">Ion channel</keyword>
<proteinExistence type="inferred from homology"/>
<evidence type="ECO:0000256" key="9">
    <source>
        <dbReference type="ARBA" id="ARBA00023136"/>
    </source>
</evidence>
<dbReference type="Proteomes" id="UP000887574">
    <property type="component" value="Unplaced"/>
</dbReference>
<protein>
    <submittedName>
        <fullName evidence="14">Inward rectifier potassium channel C-terminal domain-containing protein</fullName>
    </submittedName>
</protein>
<accession>A0A915DV44</accession>
<feature type="domain" description="Inward rectifier potassium channel C-terminal" evidence="12">
    <location>
        <begin position="20"/>
        <end position="165"/>
    </location>
</feature>
<dbReference type="PANTHER" id="PTHR11767:SF61">
    <property type="entry name" value="IRK_C DOMAIN-CONTAINING PROTEIN"/>
    <property type="match status" value="1"/>
</dbReference>